<feature type="transmembrane region" description="Helical" evidence="6">
    <location>
        <begin position="12"/>
        <end position="34"/>
    </location>
</feature>
<comment type="subcellular location">
    <subcellularLocation>
        <location evidence="1">Membrane</location>
        <topology evidence="1">Multi-pass membrane protein</topology>
    </subcellularLocation>
</comment>
<keyword evidence="4 6" id="KW-1133">Transmembrane helix</keyword>
<dbReference type="PANTHER" id="PTHR38459:SF1">
    <property type="entry name" value="PROPHAGE BACTOPRENOL-LINKED GLUCOSE TRANSLOCASE HOMOLOG"/>
    <property type="match status" value="1"/>
</dbReference>
<comment type="similarity">
    <text evidence="2">Belongs to the GtrA family.</text>
</comment>
<evidence type="ECO:0000256" key="6">
    <source>
        <dbReference type="SAM" id="Phobius"/>
    </source>
</evidence>
<dbReference type="InterPro" id="IPR007267">
    <property type="entry name" value="GtrA_DPMS_TM"/>
</dbReference>
<dbReference type="Pfam" id="PF04138">
    <property type="entry name" value="GtrA_DPMS_TM"/>
    <property type="match status" value="1"/>
</dbReference>
<dbReference type="Proteomes" id="UP000273143">
    <property type="component" value="Chromosome"/>
</dbReference>
<dbReference type="InterPro" id="IPR051401">
    <property type="entry name" value="GtrA_CellWall_Glycosyl"/>
</dbReference>
<evidence type="ECO:0000256" key="4">
    <source>
        <dbReference type="ARBA" id="ARBA00022989"/>
    </source>
</evidence>
<organism evidence="8 9">
    <name type="scientific">Entomomonas moraniae</name>
    <dbReference type="NCBI Taxonomy" id="2213226"/>
    <lineage>
        <taxon>Bacteria</taxon>
        <taxon>Pseudomonadati</taxon>
        <taxon>Pseudomonadota</taxon>
        <taxon>Gammaproteobacteria</taxon>
        <taxon>Pseudomonadales</taxon>
        <taxon>Pseudomonadaceae</taxon>
        <taxon>Entomomonas</taxon>
    </lineage>
</organism>
<evidence type="ECO:0000256" key="1">
    <source>
        <dbReference type="ARBA" id="ARBA00004141"/>
    </source>
</evidence>
<dbReference type="PANTHER" id="PTHR38459">
    <property type="entry name" value="PROPHAGE BACTOPRENOL-LINKED GLUCOSE TRANSLOCASE HOMOLOG"/>
    <property type="match status" value="1"/>
</dbReference>
<dbReference type="RefSeq" id="WP_127164754.1">
    <property type="nucleotide sequence ID" value="NZ_CP029822.1"/>
</dbReference>
<reference evidence="9" key="1">
    <citation type="submission" date="2018-06" db="EMBL/GenBank/DDBJ databases">
        <title>Complete genome of Pseudomonas insecticola strain QZS01.</title>
        <authorList>
            <person name="Wang J."/>
            <person name="Su Q."/>
        </authorList>
    </citation>
    <scope>NUCLEOTIDE SEQUENCE [LARGE SCALE GENOMIC DNA]</scope>
    <source>
        <strain evidence="9">QZS01</strain>
    </source>
</reference>
<evidence type="ECO:0000259" key="7">
    <source>
        <dbReference type="Pfam" id="PF04138"/>
    </source>
</evidence>
<evidence type="ECO:0000256" key="5">
    <source>
        <dbReference type="ARBA" id="ARBA00023136"/>
    </source>
</evidence>
<dbReference type="KEGG" id="emo:DM558_15605"/>
<proteinExistence type="inferred from homology"/>
<accession>A0A451EQJ0</accession>
<evidence type="ECO:0000313" key="9">
    <source>
        <dbReference type="Proteomes" id="UP000273143"/>
    </source>
</evidence>
<evidence type="ECO:0000256" key="2">
    <source>
        <dbReference type="ARBA" id="ARBA00009399"/>
    </source>
</evidence>
<dbReference type="GO" id="GO:0005886">
    <property type="term" value="C:plasma membrane"/>
    <property type="evidence" value="ECO:0007669"/>
    <property type="project" value="TreeGrafter"/>
</dbReference>
<dbReference type="AlphaFoldDB" id="A0A451EQJ0"/>
<evidence type="ECO:0000256" key="3">
    <source>
        <dbReference type="ARBA" id="ARBA00022692"/>
    </source>
</evidence>
<name>A0A451EQJ0_9GAMM</name>
<feature type="domain" description="GtrA/DPMS transmembrane" evidence="7">
    <location>
        <begin position="14"/>
        <end position="124"/>
    </location>
</feature>
<protein>
    <submittedName>
        <fullName evidence="8">GtrA family protein</fullName>
    </submittedName>
</protein>
<feature type="transmembrane region" description="Helical" evidence="6">
    <location>
        <begin position="40"/>
        <end position="63"/>
    </location>
</feature>
<gene>
    <name evidence="8" type="ORF">DM558_15605</name>
</gene>
<feature type="transmembrane region" description="Helical" evidence="6">
    <location>
        <begin position="75"/>
        <end position="96"/>
    </location>
</feature>
<dbReference type="GO" id="GO:0000271">
    <property type="term" value="P:polysaccharide biosynthetic process"/>
    <property type="evidence" value="ECO:0007669"/>
    <property type="project" value="InterPro"/>
</dbReference>
<keyword evidence="9" id="KW-1185">Reference proteome</keyword>
<sequence>MLFDPKLNSQFISYCLVGAVITVGGLLTSLLLIWLGMSIYVANLLVYLIGCVVSYVLNSKLTFKKNYSRKRALKFFISIGVAYIINVLLIYLTLFYQPGAKYIAQIIGNVFYTLLVFSMNKFWVMK</sequence>
<feature type="transmembrane region" description="Helical" evidence="6">
    <location>
        <begin position="102"/>
        <end position="124"/>
    </location>
</feature>
<evidence type="ECO:0000313" key="8">
    <source>
        <dbReference type="EMBL" id="AZS52110.1"/>
    </source>
</evidence>
<keyword evidence="5 6" id="KW-0472">Membrane</keyword>
<keyword evidence="3 6" id="KW-0812">Transmembrane</keyword>
<dbReference type="EMBL" id="CP029822">
    <property type="protein sequence ID" value="AZS52110.1"/>
    <property type="molecule type" value="Genomic_DNA"/>
</dbReference>